<feature type="repeat" description="TPR" evidence="3">
    <location>
        <begin position="240"/>
        <end position="273"/>
    </location>
</feature>
<evidence type="ECO:0000313" key="4">
    <source>
        <dbReference type="EMBL" id="CAL8144612.1"/>
    </source>
</evidence>
<dbReference type="InterPro" id="IPR011990">
    <property type="entry name" value="TPR-like_helical_dom_sf"/>
</dbReference>
<gene>
    <name evidence="4" type="ORF">ODALV1_LOCUS30243</name>
</gene>
<comment type="caution">
    <text evidence="4">The sequence shown here is derived from an EMBL/GenBank/DDBJ whole genome shotgun (WGS) entry which is preliminary data.</text>
</comment>
<dbReference type="PROSITE" id="PS50005">
    <property type="entry name" value="TPR"/>
    <property type="match status" value="1"/>
</dbReference>
<accession>A0ABP1S6C3</accession>
<dbReference type="Pfam" id="PF13424">
    <property type="entry name" value="TPR_12"/>
    <property type="match status" value="1"/>
</dbReference>
<keyword evidence="1" id="KW-0677">Repeat</keyword>
<sequence>MAAQQQNSGDENGRGPTIYLKSKKNVIRTPMANILRMTEEIKRNHPHRVKVYSPPNFVHPFADPKLLTKLKNDRRTRAYLNDSKFIALMKELKETPEIFDTKCMDFRYYMHISVTLRVLIFGKDGYLSADKKPAPPTEIGILPSDAAEIWQRILLKMESDRINEALSEIIAGGEAFTVQNFDQALKHYGNATRVFPHEISAYSNIGLVYHMTGRFDECIRVSLEAVKVGRENSVSSSLIAKPLIRVGKSYRDLGDYKSAKKYYEKALAEDGSKPLIASLLEEIEELINADECNKGGKKSEVMETNFKDRAFDLLRKSKYKMAIEPFTKAIENDSEEDIALYCGRAECFFELGDLESSSNDTTKCLNLDPKYVKAWILKCQIFQRLSSLAFEEAKKLDPSVIDPTGADQSLAALMCRINAIDLDKIIIFLHKSK</sequence>
<dbReference type="Gene3D" id="1.10.260.100">
    <property type="match status" value="1"/>
</dbReference>
<dbReference type="PANTHER" id="PTHR22904">
    <property type="entry name" value="TPR REPEAT CONTAINING PROTEIN"/>
    <property type="match status" value="1"/>
</dbReference>
<evidence type="ECO:0000256" key="2">
    <source>
        <dbReference type="ARBA" id="ARBA00022803"/>
    </source>
</evidence>
<evidence type="ECO:0000256" key="3">
    <source>
        <dbReference type="PROSITE-ProRule" id="PRU00339"/>
    </source>
</evidence>
<dbReference type="Gene3D" id="1.25.40.10">
    <property type="entry name" value="Tetratricopeptide repeat domain"/>
    <property type="match status" value="2"/>
</dbReference>
<keyword evidence="2 3" id="KW-0802">TPR repeat</keyword>
<dbReference type="PANTHER" id="PTHR22904:SF523">
    <property type="entry name" value="STRESS-INDUCED-PHOSPHOPROTEIN 1"/>
    <property type="match status" value="1"/>
</dbReference>
<name>A0ABP1S6C3_9HEXA</name>
<keyword evidence="5" id="KW-1185">Reference proteome</keyword>
<evidence type="ECO:0000256" key="1">
    <source>
        <dbReference type="ARBA" id="ARBA00022737"/>
    </source>
</evidence>
<reference evidence="4 5" key="1">
    <citation type="submission" date="2024-08" db="EMBL/GenBank/DDBJ databases">
        <authorList>
            <person name="Cucini C."/>
            <person name="Frati F."/>
        </authorList>
    </citation>
    <scope>NUCLEOTIDE SEQUENCE [LARGE SCALE GENOMIC DNA]</scope>
</reference>
<dbReference type="SUPFAM" id="SSF48452">
    <property type="entry name" value="TPR-like"/>
    <property type="match status" value="2"/>
</dbReference>
<dbReference type="Pfam" id="PF13181">
    <property type="entry name" value="TPR_8"/>
    <property type="match status" value="1"/>
</dbReference>
<dbReference type="Proteomes" id="UP001642540">
    <property type="component" value="Unassembled WGS sequence"/>
</dbReference>
<dbReference type="EMBL" id="CAXLJM020000161">
    <property type="protein sequence ID" value="CAL8144612.1"/>
    <property type="molecule type" value="Genomic_DNA"/>
</dbReference>
<evidence type="ECO:0000313" key="5">
    <source>
        <dbReference type="Proteomes" id="UP001642540"/>
    </source>
</evidence>
<organism evidence="4 5">
    <name type="scientific">Orchesella dallaii</name>
    <dbReference type="NCBI Taxonomy" id="48710"/>
    <lineage>
        <taxon>Eukaryota</taxon>
        <taxon>Metazoa</taxon>
        <taxon>Ecdysozoa</taxon>
        <taxon>Arthropoda</taxon>
        <taxon>Hexapoda</taxon>
        <taxon>Collembola</taxon>
        <taxon>Entomobryomorpha</taxon>
        <taxon>Entomobryoidea</taxon>
        <taxon>Orchesellidae</taxon>
        <taxon>Orchesellinae</taxon>
        <taxon>Orchesella</taxon>
    </lineage>
</organism>
<dbReference type="InterPro" id="IPR019734">
    <property type="entry name" value="TPR_rpt"/>
</dbReference>
<protein>
    <submittedName>
        <fullName evidence="4">Uncharacterized protein</fullName>
    </submittedName>
</protein>
<dbReference type="SMART" id="SM00028">
    <property type="entry name" value="TPR"/>
    <property type="match status" value="5"/>
</dbReference>
<proteinExistence type="predicted"/>